<name>A0A2A9FZ11_9PSEU</name>
<evidence type="ECO:0000313" key="3">
    <source>
        <dbReference type="Proteomes" id="UP000243542"/>
    </source>
</evidence>
<gene>
    <name evidence="2" type="ORF">ATK36_0227</name>
</gene>
<dbReference type="Proteomes" id="UP000243542">
    <property type="component" value="Unassembled WGS sequence"/>
</dbReference>
<dbReference type="RefSeq" id="WP_245914132.1">
    <property type="nucleotide sequence ID" value="NZ_JBIAKZ010000001.1"/>
</dbReference>
<organism evidence="2 3">
    <name type="scientific">Amycolatopsis sulphurea</name>
    <dbReference type="NCBI Taxonomy" id="76022"/>
    <lineage>
        <taxon>Bacteria</taxon>
        <taxon>Bacillati</taxon>
        <taxon>Actinomycetota</taxon>
        <taxon>Actinomycetes</taxon>
        <taxon>Pseudonocardiales</taxon>
        <taxon>Pseudonocardiaceae</taxon>
        <taxon>Amycolatopsis</taxon>
    </lineage>
</organism>
<dbReference type="Gene3D" id="3.50.50.60">
    <property type="entry name" value="FAD/NAD(P)-binding domain"/>
    <property type="match status" value="1"/>
</dbReference>
<dbReference type="EMBL" id="PDJK01000001">
    <property type="protein sequence ID" value="PFG56707.1"/>
    <property type="molecule type" value="Genomic_DNA"/>
</dbReference>
<dbReference type="InterPro" id="IPR036188">
    <property type="entry name" value="FAD/NAD-bd_sf"/>
</dbReference>
<dbReference type="AlphaFoldDB" id="A0A2A9FZ11"/>
<dbReference type="PANTHER" id="PTHR39757">
    <property type="match status" value="1"/>
</dbReference>
<protein>
    <submittedName>
        <fullName evidence="2">Lycopene cyclase-like protein</fullName>
    </submittedName>
</protein>
<reference evidence="2 3" key="1">
    <citation type="submission" date="2017-10" db="EMBL/GenBank/DDBJ databases">
        <title>Sequencing the genomes of 1000 actinobacteria strains.</title>
        <authorList>
            <person name="Klenk H.-P."/>
        </authorList>
    </citation>
    <scope>NUCLEOTIDE SEQUENCE [LARGE SCALE GENOMIC DNA]</scope>
    <source>
        <strain evidence="2 3">DSM 46092</strain>
    </source>
</reference>
<evidence type="ECO:0000313" key="2">
    <source>
        <dbReference type="EMBL" id="PFG56707.1"/>
    </source>
</evidence>
<sequence length="611" mass="63176">MTDVLVAGGGPAGRALARACARRGLATTLVDPSPHRPWQATYGLWSDEVPGLPATAIAAAPARTVAYGTREHHLDRDYLVLANDGLRNWLTAPEVTILTGRVITADHGPHGSTVLLADGRRLTAAVVVDATGAARTLSGGRPRGPRAEQTAYGLVIPAESAERLIPDAADTAVFMDWRNDPELGRQALSAGWGGAGQGAVADADAAASPLGAYAQDRPEVVERGGAPAAQPEVERPTDPSGGTDRPGPPTRADPPDATGGHDVAPTRPGTARLLPDLSGGDRHATMPDQPGMTGHAPSSDRTHGGHRTTPPDSADSPETAHHRTTPPNRFRGTDHATPADPIDDHGVVADPPGTTHHKGTSPAATHHPTTPGHPNPPDLTHHDVVSDTPPPVNRATGPRGTSAGAGPRHGALPGPDAAFCYFLPRGDGSVLVEETSLARRPGVPAGELAARLRARLAACGVPAEGRAERVRIVLDLPMSGRGRVVPFGVAGGFVHPATGYSLATALRLAPVVAGAIAGAFDAGPAAAARAAHRALWTVEARAVHVLRRHGLRALLGMSPDQLAGFFELFFSLPPAMQRAFTSGRDDLPGTAGAMGRVFRTASPRLRWHLLG</sequence>
<feature type="region of interest" description="Disordered" evidence="1">
    <location>
        <begin position="223"/>
        <end position="410"/>
    </location>
</feature>
<dbReference type="SUPFAM" id="SSF51905">
    <property type="entry name" value="FAD/NAD(P)-binding domain"/>
    <property type="match status" value="1"/>
</dbReference>
<keyword evidence="3" id="KW-1185">Reference proteome</keyword>
<accession>A0A2A9FZ11</accession>
<evidence type="ECO:0000256" key="1">
    <source>
        <dbReference type="SAM" id="MobiDB-lite"/>
    </source>
</evidence>
<comment type="caution">
    <text evidence="2">The sequence shown here is derived from an EMBL/GenBank/DDBJ whole genome shotgun (WGS) entry which is preliminary data.</text>
</comment>
<proteinExistence type="predicted"/>
<dbReference type="Pfam" id="PF05834">
    <property type="entry name" value="Lycopene_cycl"/>
    <property type="match status" value="2"/>
</dbReference>
<dbReference type="PANTHER" id="PTHR39757:SF5">
    <property type="entry name" value="OS02G0190600 PROTEIN"/>
    <property type="match status" value="1"/>
</dbReference>